<evidence type="ECO:0000256" key="1">
    <source>
        <dbReference type="ARBA" id="ARBA00008455"/>
    </source>
</evidence>
<reference evidence="8" key="1">
    <citation type="journal article" date="2006" name="PLoS Biol.">
        <title>Macronuclear genome sequence of the ciliate Tetrahymena thermophila, a model eukaryote.</title>
        <authorList>
            <person name="Eisen J.A."/>
            <person name="Coyne R.S."/>
            <person name="Wu M."/>
            <person name="Wu D."/>
            <person name="Thiagarajan M."/>
            <person name="Wortman J.R."/>
            <person name="Badger J.H."/>
            <person name="Ren Q."/>
            <person name="Amedeo P."/>
            <person name="Jones K.M."/>
            <person name="Tallon L.J."/>
            <person name="Delcher A.L."/>
            <person name="Salzberg S.L."/>
            <person name="Silva J.C."/>
            <person name="Haas B.J."/>
            <person name="Majoros W.H."/>
            <person name="Farzad M."/>
            <person name="Carlton J.M."/>
            <person name="Smith R.K. Jr."/>
            <person name="Garg J."/>
            <person name="Pearlman R.E."/>
            <person name="Karrer K.M."/>
            <person name="Sun L."/>
            <person name="Manning G."/>
            <person name="Elde N.C."/>
            <person name="Turkewitz A.P."/>
            <person name="Asai D.J."/>
            <person name="Wilkes D.E."/>
            <person name="Wang Y."/>
            <person name="Cai H."/>
            <person name="Collins K."/>
            <person name="Stewart B.A."/>
            <person name="Lee S.R."/>
            <person name="Wilamowska K."/>
            <person name="Weinberg Z."/>
            <person name="Ruzzo W.L."/>
            <person name="Wloga D."/>
            <person name="Gaertig J."/>
            <person name="Frankel J."/>
            <person name="Tsao C.-C."/>
            <person name="Gorovsky M.A."/>
            <person name="Keeling P.J."/>
            <person name="Waller R.F."/>
            <person name="Patron N.J."/>
            <person name="Cherry J.M."/>
            <person name="Stover N.A."/>
            <person name="Krieger C.J."/>
            <person name="del Toro C."/>
            <person name="Ryder H.F."/>
            <person name="Williamson S.C."/>
            <person name="Barbeau R.A."/>
            <person name="Hamilton E.P."/>
            <person name="Orias E."/>
        </authorList>
    </citation>
    <scope>NUCLEOTIDE SEQUENCE [LARGE SCALE GENOMIC DNA]</scope>
    <source>
        <strain evidence="8">SB210</strain>
    </source>
</reference>
<keyword evidence="5" id="KW-0732">Signal</keyword>
<dbReference type="eggNOG" id="KOG1543">
    <property type="taxonomic scope" value="Eukaryota"/>
</dbReference>
<comment type="similarity">
    <text evidence="1">Belongs to the peptidase C1 family.</text>
</comment>
<protein>
    <submittedName>
        <fullName evidence="7">Papain family cysteine protease</fullName>
    </submittedName>
</protein>
<keyword evidence="7" id="KW-0378">Hydrolase</keyword>
<evidence type="ECO:0000259" key="6">
    <source>
        <dbReference type="SMART" id="SM00645"/>
    </source>
</evidence>
<proteinExistence type="inferred from homology"/>
<evidence type="ECO:0000256" key="3">
    <source>
        <dbReference type="ARBA" id="ARBA00023157"/>
    </source>
</evidence>
<dbReference type="Gene3D" id="3.90.70.10">
    <property type="entry name" value="Cysteine proteinases"/>
    <property type="match status" value="1"/>
</dbReference>
<dbReference type="InterPro" id="IPR016024">
    <property type="entry name" value="ARM-type_fold"/>
</dbReference>
<dbReference type="SMART" id="SM00645">
    <property type="entry name" value="Pept_C1"/>
    <property type="match status" value="1"/>
</dbReference>
<organism evidence="7 8">
    <name type="scientific">Tetrahymena thermophila (strain SB210)</name>
    <dbReference type="NCBI Taxonomy" id="312017"/>
    <lineage>
        <taxon>Eukaryota</taxon>
        <taxon>Sar</taxon>
        <taxon>Alveolata</taxon>
        <taxon>Ciliophora</taxon>
        <taxon>Intramacronucleata</taxon>
        <taxon>Oligohymenophorea</taxon>
        <taxon>Hymenostomatida</taxon>
        <taxon>Tetrahymenina</taxon>
        <taxon>Tetrahymenidae</taxon>
        <taxon>Tetrahymena</taxon>
    </lineage>
</organism>
<evidence type="ECO:0000313" key="8">
    <source>
        <dbReference type="Proteomes" id="UP000009168"/>
    </source>
</evidence>
<feature type="chain" id="PRO_5018530423" evidence="5">
    <location>
        <begin position="20"/>
        <end position="429"/>
    </location>
</feature>
<feature type="signal peptide" evidence="5">
    <location>
        <begin position="1"/>
        <end position="19"/>
    </location>
</feature>
<dbReference type="Proteomes" id="UP000009168">
    <property type="component" value="Unassembled WGS sequence"/>
</dbReference>
<dbReference type="InterPro" id="IPR039417">
    <property type="entry name" value="Peptidase_C1A_papain-like"/>
</dbReference>
<evidence type="ECO:0000256" key="4">
    <source>
        <dbReference type="SAM" id="MobiDB-lite"/>
    </source>
</evidence>
<feature type="compositionally biased region" description="Acidic residues" evidence="4">
    <location>
        <begin position="351"/>
        <end position="408"/>
    </location>
</feature>
<dbReference type="GO" id="GO:0008234">
    <property type="term" value="F:cysteine-type peptidase activity"/>
    <property type="evidence" value="ECO:0007669"/>
    <property type="project" value="InterPro"/>
</dbReference>
<evidence type="ECO:0000313" key="7">
    <source>
        <dbReference type="EMBL" id="EAR94892.1"/>
    </source>
</evidence>
<feature type="region of interest" description="Disordered" evidence="4">
    <location>
        <begin position="351"/>
        <end position="429"/>
    </location>
</feature>
<keyword evidence="8" id="KW-1185">Reference proteome</keyword>
<dbReference type="InterPro" id="IPR013128">
    <property type="entry name" value="Peptidase_C1A"/>
</dbReference>
<name>Q23EG5_TETTS</name>
<evidence type="ECO:0000256" key="5">
    <source>
        <dbReference type="SAM" id="SignalP"/>
    </source>
</evidence>
<gene>
    <name evidence="7" type="ORF">TTHERM_01028750</name>
</gene>
<dbReference type="InterPro" id="IPR025660">
    <property type="entry name" value="Pept_his_AS"/>
</dbReference>
<dbReference type="HOGENOM" id="CLU_012184_1_1_1"/>
<dbReference type="RefSeq" id="XP_001015137.1">
    <property type="nucleotide sequence ID" value="XM_001015137.3"/>
</dbReference>
<dbReference type="EMBL" id="GG662710">
    <property type="protein sequence ID" value="EAR94892.1"/>
    <property type="molecule type" value="Genomic_DNA"/>
</dbReference>
<keyword evidence="3" id="KW-1015">Disulfide bond</keyword>
<dbReference type="PANTHER" id="PTHR12411">
    <property type="entry name" value="CYSTEINE PROTEASE FAMILY C1-RELATED"/>
    <property type="match status" value="1"/>
</dbReference>
<dbReference type="SUPFAM" id="SSF54001">
    <property type="entry name" value="Cysteine proteinases"/>
    <property type="match status" value="1"/>
</dbReference>
<evidence type="ECO:0000256" key="2">
    <source>
        <dbReference type="ARBA" id="ARBA00023145"/>
    </source>
</evidence>
<dbReference type="FunFam" id="3.90.70.10:FF:000039">
    <property type="entry name" value="Cysteine proteinase 2, putative"/>
    <property type="match status" value="1"/>
</dbReference>
<dbReference type="PRINTS" id="PR00705">
    <property type="entry name" value="PAPAIN"/>
</dbReference>
<dbReference type="InterPro" id="IPR000668">
    <property type="entry name" value="Peptidase_C1A_C"/>
</dbReference>
<dbReference type="SUPFAM" id="SSF48371">
    <property type="entry name" value="ARM repeat"/>
    <property type="match status" value="1"/>
</dbReference>
<dbReference type="Pfam" id="PF08246">
    <property type="entry name" value="Inhibitor_I29"/>
    <property type="match status" value="1"/>
</dbReference>
<dbReference type="CDD" id="cd02248">
    <property type="entry name" value="Peptidase_C1A"/>
    <property type="match status" value="1"/>
</dbReference>
<feature type="compositionally biased region" description="Polar residues" evidence="4">
    <location>
        <begin position="415"/>
        <end position="429"/>
    </location>
</feature>
<dbReference type="InParanoid" id="Q23EG5"/>
<dbReference type="Pfam" id="PF00112">
    <property type="entry name" value="Peptidase_C1"/>
    <property type="match status" value="1"/>
</dbReference>
<feature type="domain" description="Peptidase C1A papain C-terminal" evidence="6">
    <location>
        <begin position="122"/>
        <end position="340"/>
    </location>
</feature>
<dbReference type="InterPro" id="IPR013201">
    <property type="entry name" value="Prot_inhib_I29"/>
</dbReference>
<dbReference type="GO" id="GO:0006508">
    <property type="term" value="P:proteolysis"/>
    <property type="evidence" value="ECO:0007669"/>
    <property type="project" value="UniProtKB-KW"/>
</dbReference>
<dbReference type="AlphaFoldDB" id="Q23EG5"/>
<dbReference type="GeneID" id="7824986"/>
<dbReference type="OrthoDB" id="311783at2759"/>
<accession>Q23EG5</accession>
<keyword evidence="7" id="KW-0645">Protease</keyword>
<sequence>MRKFIAVILLALSIAGSFAQDLDYKQQYYESLLNATDSELLKLFGSYGFYPNQNSERFQLFKKRVAKIAEHNLNPNKKYTQKISKFTFYTNEEISKLKGSQNCSATAKENTRILQTYDLSEIPDYVDWREKGIVSSVKDQDAVGDDCGSCWTFSATGAIESHLALKTGKAPFNLSQQQLVDCAGKFDNQGCDGGLPSRAFEYIAYAGGIESSRDYPYKGKDGKCKFKPQKVVAKVQSSFNITFQDENELIYHLAKNGPVSIAYQVTDDFENYEGGIYSNPECSTDPQEVNHAVLAVGYNLTGRYYIVKNSWGKDWGMDGYFYIELGSNMCGLADCASYPILGDQIIDSQEEADIDDEVDDEADSDDEDDEDDDEDSEDDDEDSEDDDEDSEDDDEDSEEEDDDSESDNEDRIRINNHQQNFINKMNHQI</sequence>
<dbReference type="InterPro" id="IPR038765">
    <property type="entry name" value="Papain-like_cys_pep_sf"/>
</dbReference>
<dbReference type="KEGG" id="tet:TTHERM_01028750"/>
<dbReference type="PROSITE" id="PS00639">
    <property type="entry name" value="THIOL_PROTEASE_HIS"/>
    <property type="match status" value="1"/>
</dbReference>
<keyword evidence="2" id="KW-0865">Zymogen</keyword>